<feature type="compositionally biased region" description="Basic and acidic residues" evidence="1">
    <location>
        <begin position="61"/>
        <end position="71"/>
    </location>
</feature>
<evidence type="ECO:0000313" key="2">
    <source>
        <dbReference type="EMBL" id="KAF7282942.1"/>
    </source>
</evidence>
<feature type="compositionally biased region" description="Basic and acidic residues" evidence="1">
    <location>
        <begin position="1"/>
        <end position="12"/>
    </location>
</feature>
<dbReference type="AlphaFoldDB" id="A0A834IZ04"/>
<evidence type="ECO:0000256" key="1">
    <source>
        <dbReference type="SAM" id="MobiDB-lite"/>
    </source>
</evidence>
<sequence>MQEKRPEPEKSTGRQKKTRANGRQSNQRRNNNKTAINPALGPDLNNVFDRKSRSYFVDRSTGGREREREGKFAGGAAEEEGTPAGQKLEVGKRIFPTSIPKHRDMEWKDIVN</sequence>
<organism evidence="2 3">
    <name type="scientific">Rhynchophorus ferrugineus</name>
    <name type="common">Red palm weevil</name>
    <name type="synonym">Curculio ferrugineus</name>
    <dbReference type="NCBI Taxonomy" id="354439"/>
    <lineage>
        <taxon>Eukaryota</taxon>
        <taxon>Metazoa</taxon>
        <taxon>Ecdysozoa</taxon>
        <taxon>Arthropoda</taxon>
        <taxon>Hexapoda</taxon>
        <taxon>Insecta</taxon>
        <taxon>Pterygota</taxon>
        <taxon>Neoptera</taxon>
        <taxon>Endopterygota</taxon>
        <taxon>Coleoptera</taxon>
        <taxon>Polyphaga</taxon>
        <taxon>Cucujiformia</taxon>
        <taxon>Curculionidae</taxon>
        <taxon>Dryophthorinae</taxon>
        <taxon>Rhynchophorus</taxon>
    </lineage>
</organism>
<evidence type="ECO:0000313" key="3">
    <source>
        <dbReference type="Proteomes" id="UP000625711"/>
    </source>
</evidence>
<accession>A0A834IZ04</accession>
<name>A0A834IZ04_RHYFE</name>
<keyword evidence="3" id="KW-1185">Reference proteome</keyword>
<protein>
    <submittedName>
        <fullName evidence="2">Uncharacterized protein</fullName>
    </submittedName>
</protein>
<dbReference type="EMBL" id="JAACXV010000149">
    <property type="protein sequence ID" value="KAF7282942.1"/>
    <property type="molecule type" value="Genomic_DNA"/>
</dbReference>
<feature type="region of interest" description="Disordered" evidence="1">
    <location>
        <begin position="1"/>
        <end position="89"/>
    </location>
</feature>
<reference evidence="2" key="1">
    <citation type="submission" date="2020-08" db="EMBL/GenBank/DDBJ databases">
        <title>Genome sequencing and assembly of the red palm weevil Rhynchophorus ferrugineus.</title>
        <authorList>
            <person name="Dias G.B."/>
            <person name="Bergman C.M."/>
            <person name="Manee M."/>
        </authorList>
    </citation>
    <scope>NUCLEOTIDE SEQUENCE</scope>
    <source>
        <strain evidence="2">AA-2017</strain>
        <tissue evidence="2">Whole larva</tissue>
    </source>
</reference>
<proteinExistence type="predicted"/>
<comment type="caution">
    <text evidence="2">The sequence shown here is derived from an EMBL/GenBank/DDBJ whole genome shotgun (WGS) entry which is preliminary data.</text>
</comment>
<gene>
    <name evidence="2" type="ORF">GWI33_001752</name>
</gene>
<dbReference type="Proteomes" id="UP000625711">
    <property type="component" value="Unassembled WGS sequence"/>
</dbReference>